<feature type="transmembrane region" description="Helical" evidence="1">
    <location>
        <begin position="123"/>
        <end position="146"/>
    </location>
</feature>
<evidence type="ECO:0000256" key="1">
    <source>
        <dbReference type="SAM" id="Phobius"/>
    </source>
</evidence>
<keyword evidence="1" id="KW-1133">Transmembrane helix</keyword>
<protein>
    <submittedName>
        <fullName evidence="2">Uncharacterized protein</fullName>
    </submittedName>
</protein>
<feature type="transmembrane region" description="Helical" evidence="1">
    <location>
        <begin position="87"/>
        <end position="111"/>
    </location>
</feature>
<keyword evidence="1" id="KW-0812">Transmembrane</keyword>
<dbReference type="AlphaFoldDB" id="A0AAU7WB60"/>
<name>A0AAU7WB60_9MICO</name>
<evidence type="ECO:0000313" key="2">
    <source>
        <dbReference type="EMBL" id="XBX83714.1"/>
    </source>
</evidence>
<feature type="transmembrane region" description="Helical" evidence="1">
    <location>
        <begin position="12"/>
        <end position="35"/>
    </location>
</feature>
<reference evidence="2" key="1">
    <citation type="submission" date="2024-05" db="EMBL/GenBank/DDBJ databases">
        <authorList>
            <person name="Yu L."/>
        </authorList>
    </citation>
    <scope>NUCLEOTIDE SEQUENCE</scope>
    <source>
        <strain evidence="2">G08B096</strain>
    </source>
</reference>
<sequence>MDYEFAGLPLHVLLVHVVIVAVPLLALTLVIAAAWPGARRVLWVPCLIGAALVLPATIATIEAGKWLEARVPTAPLIQEHTGRGEDLLPWVVGLAAVALAVASWAVVELTARRRGRSVGRGAVFGAGAVLTLAALGVGAGATWTLVQIGESGSRAVWEGTFSDEPLE</sequence>
<gene>
    <name evidence="2" type="ORF">ABIQ69_07370</name>
</gene>
<keyword evidence="1" id="KW-0472">Membrane</keyword>
<feature type="transmembrane region" description="Helical" evidence="1">
    <location>
        <begin position="42"/>
        <end position="67"/>
    </location>
</feature>
<organism evidence="2">
    <name type="scientific">Agromyces sp. G08B096</name>
    <dbReference type="NCBI Taxonomy" id="3156399"/>
    <lineage>
        <taxon>Bacteria</taxon>
        <taxon>Bacillati</taxon>
        <taxon>Actinomycetota</taxon>
        <taxon>Actinomycetes</taxon>
        <taxon>Micrococcales</taxon>
        <taxon>Microbacteriaceae</taxon>
        <taxon>Agromyces</taxon>
    </lineage>
</organism>
<dbReference type="RefSeq" id="WP_350349715.1">
    <property type="nucleotide sequence ID" value="NZ_CP158374.1"/>
</dbReference>
<dbReference type="EMBL" id="CP158374">
    <property type="protein sequence ID" value="XBX83714.1"/>
    <property type="molecule type" value="Genomic_DNA"/>
</dbReference>
<accession>A0AAU7WB60</accession>
<proteinExistence type="predicted"/>